<feature type="signal peptide" evidence="1">
    <location>
        <begin position="1"/>
        <end position="33"/>
    </location>
</feature>
<evidence type="ECO:0000313" key="4">
    <source>
        <dbReference type="Proteomes" id="UP000028702"/>
    </source>
</evidence>
<organism evidence="3 4">
    <name type="scientific">Tepidicaulis marinus</name>
    <dbReference type="NCBI Taxonomy" id="1333998"/>
    <lineage>
        <taxon>Bacteria</taxon>
        <taxon>Pseudomonadati</taxon>
        <taxon>Pseudomonadota</taxon>
        <taxon>Alphaproteobacteria</taxon>
        <taxon>Hyphomicrobiales</taxon>
        <taxon>Parvibaculaceae</taxon>
        <taxon>Tepidicaulis</taxon>
    </lineage>
</organism>
<dbReference type="PROSITE" id="PS50222">
    <property type="entry name" value="EF_HAND_2"/>
    <property type="match status" value="1"/>
</dbReference>
<dbReference type="Proteomes" id="UP000028702">
    <property type="component" value="Unassembled WGS sequence"/>
</dbReference>
<dbReference type="GO" id="GO:0005509">
    <property type="term" value="F:calcium ion binding"/>
    <property type="evidence" value="ECO:0007669"/>
    <property type="project" value="InterPro"/>
</dbReference>
<dbReference type="InterPro" id="IPR011992">
    <property type="entry name" value="EF-hand-dom_pair"/>
</dbReference>
<dbReference type="PROSITE" id="PS00018">
    <property type="entry name" value="EF_HAND_1"/>
    <property type="match status" value="1"/>
</dbReference>
<keyword evidence="4" id="KW-1185">Reference proteome</keyword>
<evidence type="ECO:0000259" key="2">
    <source>
        <dbReference type="PROSITE" id="PS50222"/>
    </source>
</evidence>
<accession>A0A081BB15</accession>
<dbReference type="STRING" id="1333998.M2A_1732"/>
<gene>
    <name evidence="3" type="ORF">M2A_1732</name>
</gene>
<dbReference type="RefSeq" id="WP_045445947.1">
    <property type="nucleotide sequence ID" value="NZ_BBIO01000008.1"/>
</dbReference>
<dbReference type="EMBL" id="BBIO01000008">
    <property type="protein sequence ID" value="GAK45233.1"/>
    <property type="molecule type" value="Genomic_DNA"/>
</dbReference>
<dbReference type="SUPFAM" id="SSF47473">
    <property type="entry name" value="EF-hand"/>
    <property type="match status" value="1"/>
</dbReference>
<dbReference type="AlphaFoldDB" id="A0A081BB15"/>
<protein>
    <submittedName>
        <fullName evidence="3">Transketolase</fullName>
    </submittedName>
</protein>
<feature type="chain" id="PRO_5001755013" evidence="1">
    <location>
        <begin position="34"/>
        <end position="105"/>
    </location>
</feature>
<comment type="caution">
    <text evidence="3">The sequence shown here is derived from an EMBL/GenBank/DDBJ whole genome shotgun (WGS) entry which is preliminary data.</text>
</comment>
<dbReference type="InterPro" id="IPR002048">
    <property type="entry name" value="EF_hand_dom"/>
</dbReference>
<feature type="domain" description="EF-hand" evidence="2">
    <location>
        <begin position="45"/>
        <end position="80"/>
    </location>
</feature>
<name>A0A081BB15_9HYPH</name>
<reference evidence="3 4" key="1">
    <citation type="submission" date="2014-07" db="EMBL/GenBank/DDBJ databases">
        <title>Tepidicaulis marinum gen. nov., sp. nov., a novel marine bacterium denitrifying nitrate to nitrous oxide strictly under microaerobic conditions.</title>
        <authorList>
            <person name="Takeuchi M."/>
            <person name="Yamagishi T."/>
            <person name="Kamagata Y."/>
            <person name="Oshima K."/>
            <person name="Hattori M."/>
            <person name="Katayama T."/>
            <person name="Hanada S."/>
            <person name="Tamaki H."/>
            <person name="Marumo K."/>
            <person name="Maeda H."/>
            <person name="Nedachi M."/>
            <person name="Iwasaki W."/>
            <person name="Suwa Y."/>
            <person name="Sakata S."/>
        </authorList>
    </citation>
    <scope>NUCLEOTIDE SEQUENCE [LARGE SCALE GENOMIC DNA]</scope>
    <source>
        <strain evidence="3 4">MA2</strain>
    </source>
</reference>
<evidence type="ECO:0000256" key="1">
    <source>
        <dbReference type="SAM" id="SignalP"/>
    </source>
</evidence>
<keyword evidence="1" id="KW-0732">Signal</keyword>
<evidence type="ECO:0000313" key="3">
    <source>
        <dbReference type="EMBL" id="GAK45233.1"/>
    </source>
</evidence>
<sequence length="105" mass="11925">MDRKPIFAFIVNNEWLAALLAAMTYILATSAWAAGPAGIDAGAFEQQFAAQGIYQKWDLDKDGIVDEREFSKGFHGYYDEDRDEVLSEKELERFEKDAGEEGRLR</sequence>
<proteinExistence type="predicted"/>
<dbReference type="Gene3D" id="1.10.238.10">
    <property type="entry name" value="EF-hand"/>
    <property type="match status" value="1"/>
</dbReference>
<dbReference type="InterPro" id="IPR018247">
    <property type="entry name" value="EF_Hand_1_Ca_BS"/>
</dbReference>